<dbReference type="Pfam" id="PF22827">
    <property type="entry name" value="GldL_N"/>
    <property type="match status" value="1"/>
</dbReference>
<sequence length="68" mass="7710">MKNKYLIVIFVIGIMYIIFGALFKILHLEIGPITGSVLLTFGMLLEALALILFVIKLIKNKNNDFLNK</sequence>
<evidence type="ECO:0000313" key="4">
    <source>
        <dbReference type="Proteomes" id="UP000767947"/>
    </source>
</evidence>
<evidence type="ECO:0000256" key="1">
    <source>
        <dbReference type="SAM" id="Phobius"/>
    </source>
</evidence>
<evidence type="ECO:0000259" key="2">
    <source>
        <dbReference type="Pfam" id="PF22827"/>
    </source>
</evidence>
<gene>
    <name evidence="3" type="ORF">G6042_04180</name>
</gene>
<proteinExistence type="predicted"/>
<comment type="caution">
    <text evidence="3">The sequence shown here is derived from an EMBL/GenBank/DDBJ whole genome shotgun (WGS) entry which is preliminary data.</text>
</comment>
<keyword evidence="1" id="KW-0472">Membrane</keyword>
<organism evidence="3 4">
    <name type="scientific">Flavobacterium solisilvae</name>
    <dbReference type="NCBI Taxonomy" id="1852019"/>
    <lineage>
        <taxon>Bacteria</taxon>
        <taxon>Pseudomonadati</taxon>
        <taxon>Bacteroidota</taxon>
        <taxon>Flavobacteriia</taxon>
        <taxon>Flavobacteriales</taxon>
        <taxon>Flavobacteriaceae</taxon>
        <taxon>Flavobacterium</taxon>
    </lineage>
</organism>
<feature type="domain" description="Gliding motility protein GldL-like N-terminal" evidence="2">
    <location>
        <begin position="13"/>
        <end position="53"/>
    </location>
</feature>
<dbReference type="InterPro" id="IPR055087">
    <property type="entry name" value="GldL-like_N"/>
</dbReference>
<feature type="transmembrane region" description="Helical" evidence="1">
    <location>
        <begin position="5"/>
        <end position="26"/>
    </location>
</feature>
<dbReference type="RefSeq" id="WP_169523060.1">
    <property type="nucleotide sequence ID" value="NZ_JAAMPT010000200.1"/>
</dbReference>
<feature type="transmembrane region" description="Helical" evidence="1">
    <location>
        <begin position="38"/>
        <end position="58"/>
    </location>
</feature>
<keyword evidence="1" id="KW-1133">Transmembrane helix</keyword>
<reference evidence="3 4" key="1">
    <citation type="submission" date="2020-02" db="EMBL/GenBank/DDBJ databases">
        <title>Flavobacterium sp. genome.</title>
        <authorList>
            <person name="Jung H.S."/>
            <person name="Baek J.H."/>
            <person name="Jeon C.O."/>
        </authorList>
    </citation>
    <scope>NUCLEOTIDE SEQUENCE [LARGE SCALE GENOMIC DNA]</scope>
    <source>
        <strain evidence="3 4">SE-s27</strain>
    </source>
</reference>
<protein>
    <recommendedName>
        <fullName evidence="2">Gliding motility protein GldL-like N-terminal domain-containing protein</fullName>
    </recommendedName>
</protein>
<name>A0ABX1QS16_9FLAO</name>
<keyword evidence="4" id="KW-1185">Reference proteome</keyword>
<accession>A0ABX1QS16</accession>
<keyword evidence="1" id="KW-0812">Transmembrane</keyword>
<dbReference type="Proteomes" id="UP000767947">
    <property type="component" value="Unassembled WGS sequence"/>
</dbReference>
<evidence type="ECO:0000313" key="3">
    <source>
        <dbReference type="EMBL" id="NMH24463.1"/>
    </source>
</evidence>
<dbReference type="EMBL" id="JAAMPT010000200">
    <property type="protein sequence ID" value="NMH24463.1"/>
    <property type="molecule type" value="Genomic_DNA"/>
</dbReference>